<dbReference type="InterPro" id="IPR006675">
    <property type="entry name" value="HDIG_dom"/>
</dbReference>
<reference evidence="2 3" key="1">
    <citation type="submission" date="2017-06" db="EMBL/GenBank/DDBJ databases">
        <authorList>
            <person name="Kim H.J."/>
            <person name="Triplett B.A."/>
        </authorList>
    </citation>
    <scope>NUCLEOTIDE SEQUENCE [LARGE SCALE GENOMIC DNA]</scope>
    <source>
        <strain evidence="2 3">SCA</strain>
    </source>
</reference>
<dbReference type="Pfam" id="PF01966">
    <property type="entry name" value="HD"/>
    <property type="match status" value="1"/>
</dbReference>
<evidence type="ECO:0000313" key="3">
    <source>
        <dbReference type="Proteomes" id="UP000198304"/>
    </source>
</evidence>
<gene>
    <name evidence="2" type="ORF">SAMN05446037_101954</name>
</gene>
<dbReference type="Proteomes" id="UP000198304">
    <property type="component" value="Unassembled WGS sequence"/>
</dbReference>
<evidence type="ECO:0000313" key="2">
    <source>
        <dbReference type="EMBL" id="SNS74746.1"/>
    </source>
</evidence>
<feature type="domain" description="HD" evidence="1">
    <location>
        <begin position="46"/>
        <end position="156"/>
    </location>
</feature>
<dbReference type="NCBIfam" id="TIGR00277">
    <property type="entry name" value="HDIG"/>
    <property type="match status" value="1"/>
</dbReference>
<organism evidence="2 3">
    <name type="scientific">Anaerovirgula multivorans</name>
    <dbReference type="NCBI Taxonomy" id="312168"/>
    <lineage>
        <taxon>Bacteria</taxon>
        <taxon>Bacillati</taxon>
        <taxon>Bacillota</taxon>
        <taxon>Clostridia</taxon>
        <taxon>Peptostreptococcales</taxon>
        <taxon>Natronincolaceae</taxon>
        <taxon>Anaerovirgula</taxon>
    </lineage>
</organism>
<dbReference type="InterPro" id="IPR003607">
    <property type="entry name" value="HD/PDEase_dom"/>
</dbReference>
<keyword evidence="3" id="KW-1185">Reference proteome</keyword>
<evidence type="ECO:0000259" key="1">
    <source>
        <dbReference type="Pfam" id="PF01966"/>
    </source>
</evidence>
<dbReference type="RefSeq" id="WP_176431429.1">
    <property type="nucleotide sequence ID" value="NZ_FZOJ01000019.1"/>
</dbReference>
<name>A0A239GZU6_9FIRM</name>
<protein>
    <submittedName>
        <fullName evidence="2">HDIG domain-containing protein</fullName>
    </submittedName>
</protein>
<dbReference type="InterPro" id="IPR006674">
    <property type="entry name" value="HD_domain"/>
</dbReference>
<dbReference type="AlphaFoldDB" id="A0A239GZU6"/>
<dbReference type="CDD" id="cd00077">
    <property type="entry name" value="HDc"/>
    <property type="match status" value="1"/>
</dbReference>
<sequence>MIYRVKQFFQGLTAKLYEEDLHFINQYLTSQEQNLFFQLRKSEQRHSINVAYGCKIDAPNNLALIKAALLHDVGKIGSNLTLINKAFVVLSDKMNLKPSVMPSFLKEAMYYKINHAKLGYELLLKLGLQEKVLVLVKNHHKENIANVKEMEILQHYDNLY</sequence>
<dbReference type="EMBL" id="FZOJ01000019">
    <property type="protein sequence ID" value="SNS74746.1"/>
    <property type="molecule type" value="Genomic_DNA"/>
</dbReference>
<dbReference type="SUPFAM" id="SSF109604">
    <property type="entry name" value="HD-domain/PDEase-like"/>
    <property type="match status" value="1"/>
</dbReference>
<proteinExistence type="predicted"/>
<dbReference type="Gene3D" id="1.10.3210.10">
    <property type="entry name" value="Hypothetical protein af1432"/>
    <property type="match status" value="1"/>
</dbReference>
<accession>A0A239GZU6</accession>